<evidence type="ECO:0000259" key="4">
    <source>
        <dbReference type="Pfam" id="PF01425"/>
    </source>
</evidence>
<evidence type="ECO:0000256" key="1">
    <source>
        <dbReference type="ARBA" id="ARBA00003871"/>
    </source>
</evidence>
<comment type="caution">
    <text evidence="5">The sequence shown here is derived from an EMBL/GenBank/DDBJ whole genome shotgun (WGS) entry which is preliminary data.</text>
</comment>
<gene>
    <name evidence="5" type="ORF">ACFOHJ_01725</name>
</gene>
<organism evidence="5 6">
    <name type="scientific">Aquamicrobium soli</name>
    <dbReference type="NCBI Taxonomy" id="1811518"/>
    <lineage>
        <taxon>Bacteria</taxon>
        <taxon>Pseudomonadati</taxon>
        <taxon>Pseudomonadota</taxon>
        <taxon>Alphaproteobacteria</taxon>
        <taxon>Hyphomicrobiales</taxon>
        <taxon>Phyllobacteriaceae</taxon>
        <taxon>Aquamicrobium</taxon>
    </lineage>
</organism>
<dbReference type="Pfam" id="PF01425">
    <property type="entry name" value="Amidase"/>
    <property type="match status" value="1"/>
</dbReference>
<dbReference type="InterPro" id="IPR023631">
    <property type="entry name" value="Amidase_dom"/>
</dbReference>
<evidence type="ECO:0000313" key="6">
    <source>
        <dbReference type="Proteomes" id="UP001595583"/>
    </source>
</evidence>
<dbReference type="PROSITE" id="PS00571">
    <property type="entry name" value="AMIDASES"/>
    <property type="match status" value="1"/>
</dbReference>
<dbReference type="InterPro" id="IPR020556">
    <property type="entry name" value="Amidase_CS"/>
</dbReference>
<comment type="similarity">
    <text evidence="2">Belongs to the amidase family.</text>
</comment>
<dbReference type="EMBL" id="JBHRTK010000001">
    <property type="protein sequence ID" value="MFC3204918.1"/>
    <property type="molecule type" value="Genomic_DNA"/>
</dbReference>
<sequence length="472" mass="51328">MENLHLLPATKLAEMVRNRELSVTQIAQATLARIDAINPKLNAVIYVDREQILDDARKLDGAVQRGDHLGPIHGVPYTIKDNTSMKGLPFTSGFKPNHGNVGTYDADVYTRLRDAGGLFIGKTNLPEFGYYGGCEGHEYGAAHNPFKHGYSTGGSSGGAAASVAAGITPLAEGNDGAGSVRIPSALCGTVGLKPTVGVVPDTLFPNRYHSFLFHGPITRTVADAALMMDVWAGTSDADPKTIEKPVPSFLAAIAGDVRGMRLAWSDDLGTGVHVDPEVLAICRDTLKDLVQLGVRVTEASPKWEADISKAMWDGLWVPAFAEVYDLYDWKTLRGQVDDNLIEIMQAAETTTAVDVGRASIVRGKMWDVFTAFMQDYDVLASPTLASATFPHGHFSPEWLHGKSVREQILDWLLTYPFNMLSNPALTIPAGFTSDNRPVGIQFAARPRKDALLLRLARNIEEIRPWADAYRSI</sequence>
<name>A0ABV7K3P9_9HYPH</name>
<dbReference type="Proteomes" id="UP001595583">
    <property type="component" value="Unassembled WGS sequence"/>
</dbReference>
<evidence type="ECO:0000256" key="2">
    <source>
        <dbReference type="ARBA" id="ARBA00009199"/>
    </source>
</evidence>
<comment type="function">
    <text evidence="1">Hydrolyzes indole-3-acetamide (IAM) into indole-3-acetic acid (IAA).</text>
</comment>
<dbReference type="RefSeq" id="WP_378217836.1">
    <property type="nucleotide sequence ID" value="NZ_JBHRTK010000001.1"/>
</dbReference>
<keyword evidence="6" id="KW-1185">Reference proteome</keyword>
<protein>
    <recommendedName>
        <fullName evidence="3">Indoleacetamide hydrolase</fullName>
    </recommendedName>
</protein>
<dbReference type="InterPro" id="IPR000120">
    <property type="entry name" value="Amidase"/>
</dbReference>
<dbReference type="PANTHER" id="PTHR11895:SF7">
    <property type="entry name" value="GLUTAMYL-TRNA(GLN) AMIDOTRANSFERASE SUBUNIT A, MITOCHONDRIAL"/>
    <property type="match status" value="1"/>
</dbReference>
<reference evidence="6" key="1">
    <citation type="journal article" date="2019" name="Int. J. Syst. Evol. Microbiol.">
        <title>The Global Catalogue of Microorganisms (GCM) 10K type strain sequencing project: providing services to taxonomists for standard genome sequencing and annotation.</title>
        <authorList>
            <consortium name="The Broad Institute Genomics Platform"/>
            <consortium name="The Broad Institute Genome Sequencing Center for Infectious Disease"/>
            <person name="Wu L."/>
            <person name="Ma J."/>
        </authorList>
    </citation>
    <scope>NUCLEOTIDE SEQUENCE [LARGE SCALE GENOMIC DNA]</scope>
    <source>
        <strain evidence="6">KCTC 52165</strain>
    </source>
</reference>
<dbReference type="SUPFAM" id="SSF75304">
    <property type="entry name" value="Amidase signature (AS) enzymes"/>
    <property type="match status" value="1"/>
</dbReference>
<proteinExistence type="inferred from homology"/>
<evidence type="ECO:0000313" key="5">
    <source>
        <dbReference type="EMBL" id="MFC3204918.1"/>
    </source>
</evidence>
<accession>A0ABV7K3P9</accession>
<dbReference type="InterPro" id="IPR036928">
    <property type="entry name" value="AS_sf"/>
</dbReference>
<dbReference type="Gene3D" id="3.90.1300.10">
    <property type="entry name" value="Amidase signature (AS) domain"/>
    <property type="match status" value="1"/>
</dbReference>
<evidence type="ECO:0000256" key="3">
    <source>
        <dbReference type="ARBA" id="ARBA00021874"/>
    </source>
</evidence>
<feature type="domain" description="Amidase" evidence="4">
    <location>
        <begin position="26"/>
        <end position="453"/>
    </location>
</feature>
<dbReference type="PANTHER" id="PTHR11895">
    <property type="entry name" value="TRANSAMIDASE"/>
    <property type="match status" value="1"/>
</dbReference>